<name>A0A7S1B4W6_9STRA</name>
<keyword evidence="2" id="KW-0812">Transmembrane</keyword>
<gene>
    <name evidence="3" type="ORF">CHYS00102_LOCUS1984</name>
</gene>
<sequence length="417" mass="47063">MASYKVDLDPFDLELSPMNTLLVTETQYLLNVLIDKMIHEADVLSINIPNTIIQFSTVLLSQDMVETNDGESKIVLRLQRTAFVRVPEVMENYTSLILKKSFFEKAIEFCFISPKHTANFLTRLRLMGGIFKDLDQVVYHKVPTSIDVEDSATDGIEVTSGSIIDTSTHIHGNMSDSGVTFLDPIETTTYTSTSEKNDTILVDSTKEMIDKKSTFAALNITHERTNTEREHIDAKYMEKTDKEMEGTEINGKVPIMTIAIAGGVGIVISLFFIFVLRNDRTTNNKRIDIISPSDDLNSESGEYKQTDIEKHLGYSSGYKFGYNTENSIDENLEYTGKHPEKTYLSEASNQKFLEALEIIHQVSPRSKRNVIMYEAQDYEKDNASPESSTSGGYYSDGRVRSTPVHRMLKEYLPSPSL</sequence>
<protein>
    <submittedName>
        <fullName evidence="3">Uncharacterized protein</fullName>
    </submittedName>
</protein>
<organism evidence="3">
    <name type="scientific">Corethron hystrix</name>
    <dbReference type="NCBI Taxonomy" id="216773"/>
    <lineage>
        <taxon>Eukaryota</taxon>
        <taxon>Sar</taxon>
        <taxon>Stramenopiles</taxon>
        <taxon>Ochrophyta</taxon>
        <taxon>Bacillariophyta</taxon>
        <taxon>Coscinodiscophyceae</taxon>
        <taxon>Corethrophycidae</taxon>
        <taxon>Corethrales</taxon>
        <taxon>Corethraceae</taxon>
        <taxon>Corethron</taxon>
    </lineage>
</organism>
<dbReference type="EMBL" id="HBFR01002900">
    <property type="protein sequence ID" value="CAD8874809.1"/>
    <property type="molecule type" value="Transcribed_RNA"/>
</dbReference>
<feature type="transmembrane region" description="Helical" evidence="2">
    <location>
        <begin position="253"/>
        <end position="276"/>
    </location>
</feature>
<accession>A0A7S1B4W6</accession>
<feature type="region of interest" description="Disordered" evidence="1">
    <location>
        <begin position="379"/>
        <end position="401"/>
    </location>
</feature>
<reference evidence="3" key="1">
    <citation type="submission" date="2021-01" db="EMBL/GenBank/DDBJ databases">
        <authorList>
            <person name="Corre E."/>
            <person name="Pelletier E."/>
            <person name="Niang G."/>
            <person name="Scheremetjew M."/>
            <person name="Finn R."/>
            <person name="Kale V."/>
            <person name="Holt S."/>
            <person name="Cochrane G."/>
            <person name="Meng A."/>
            <person name="Brown T."/>
            <person name="Cohen L."/>
        </authorList>
    </citation>
    <scope>NUCLEOTIDE SEQUENCE</scope>
    <source>
        <strain evidence="3">308</strain>
    </source>
</reference>
<proteinExistence type="predicted"/>
<dbReference type="AlphaFoldDB" id="A0A7S1B4W6"/>
<evidence type="ECO:0000256" key="2">
    <source>
        <dbReference type="SAM" id="Phobius"/>
    </source>
</evidence>
<evidence type="ECO:0000313" key="3">
    <source>
        <dbReference type="EMBL" id="CAD8874809.1"/>
    </source>
</evidence>
<evidence type="ECO:0000256" key="1">
    <source>
        <dbReference type="SAM" id="MobiDB-lite"/>
    </source>
</evidence>
<keyword evidence="2" id="KW-0472">Membrane</keyword>
<keyword evidence="2" id="KW-1133">Transmembrane helix</keyword>